<dbReference type="Gene3D" id="1.10.8.10">
    <property type="entry name" value="DNA helicase RuvA subunit, C-terminal domain"/>
    <property type="match status" value="1"/>
</dbReference>
<dbReference type="CDD" id="cd14424">
    <property type="entry name" value="CUE_Cue1p_like"/>
    <property type="match status" value="1"/>
</dbReference>
<sequence length="727" mass="75258">MKVTNTIFAFAYASVSLASANYVGTAPLMLTPIPAVPTAQPVAVMPIPVIVADFIYSPAVPMPPAPSVATPAVTSAQPQAPAPTVGYVTSSAPSIPSAPAVPVNPPAQLEPSLTASPAPAPSYRANSAHKREVDQVAIQNLVSGTGAMLFNANGSSYMLVRLPVDLAKSALQGKAALRKRATESDLIDDATTNDLNSNALLYDLLGKVFARVILPVKTNIGISNPSDDSGLGNLLKRDLVENLLGEVVASVVAPLNIVANINPDEDGKGLVPNLLGRVSATIQASPTVTAHIFNADNGLDRRDLVENLLGEVVASVVAPLNIVANINPDEDGNGLVPNLLGRVSATIQASPTITAHIFNADNGLDRRDLVENLLGEVVASVVAPLNIVANINPDEDGNGLVPNLLGRDGNGLVPNLLGRVSATIQASPTVTAHIFNADSSNSGLFKKDAMSNGIYTERIDDAHVAIYVPLASFVKTKGQGAISSLVSAAGSGNVQVVNMSPTPTMPMSSAPTPATTTMPRNGGDDNARNVGTRIQRPIHIVRQEHVATIQSMFPDIPEAAIRADLARTGSPAVTSDNILRNGGTLPLPPATQAEQRAEAASGLNATADVTNRGRQGTAVSGMLGAGAVSSGVSLNATQSPLATRLGVSKAIDSGPLPAPPPKVWETDSEKRADILRKRKEFMLMEARKKYQERLDKAKAGPSGSALAESGASVSNELPRAATLLQPQ</sequence>
<evidence type="ECO:0000259" key="3">
    <source>
        <dbReference type="PROSITE" id="PS51140"/>
    </source>
</evidence>
<dbReference type="EMBL" id="JANBTX010000218">
    <property type="protein sequence ID" value="KAJ2684319.1"/>
    <property type="molecule type" value="Genomic_DNA"/>
</dbReference>
<feature type="domain" description="CUE" evidence="3">
    <location>
        <begin position="541"/>
        <end position="584"/>
    </location>
</feature>
<proteinExistence type="predicted"/>
<evidence type="ECO:0000313" key="4">
    <source>
        <dbReference type="EMBL" id="KAJ2684319.1"/>
    </source>
</evidence>
<name>A0A9W8GFW3_9FUNG</name>
<dbReference type="AlphaFoldDB" id="A0A9W8GFW3"/>
<evidence type="ECO:0000313" key="5">
    <source>
        <dbReference type="Proteomes" id="UP001151516"/>
    </source>
</evidence>
<keyword evidence="5" id="KW-1185">Reference proteome</keyword>
<gene>
    <name evidence="4" type="ORF">IWW39_004977</name>
</gene>
<dbReference type="InterPro" id="IPR003892">
    <property type="entry name" value="CUE"/>
</dbReference>
<dbReference type="OrthoDB" id="5583190at2759"/>
<dbReference type="Pfam" id="PF02845">
    <property type="entry name" value="CUE"/>
    <property type="match status" value="1"/>
</dbReference>
<comment type="caution">
    <text evidence="4">The sequence shown here is derived from an EMBL/GenBank/DDBJ whole genome shotgun (WGS) entry which is preliminary data.</text>
</comment>
<accession>A0A9W8GFW3</accession>
<evidence type="ECO:0000256" key="1">
    <source>
        <dbReference type="SAM" id="MobiDB-lite"/>
    </source>
</evidence>
<dbReference type="SMART" id="SM00546">
    <property type="entry name" value="CUE"/>
    <property type="match status" value="1"/>
</dbReference>
<feature type="region of interest" description="Disordered" evidence="1">
    <location>
        <begin position="99"/>
        <end position="128"/>
    </location>
</feature>
<reference evidence="4" key="1">
    <citation type="submission" date="2022-07" db="EMBL/GenBank/DDBJ databases">
        <title>Phylogenomic reconstructions and comparative analyses of Kickxellomycotina fungi.</title>
        <authorList>
            <person name="Reynolds N.K."/>
            <person name="Stajich J.E."/>
            <person name="Barry K."/>
            <person name="Grigoriev I.V."/>
            <person name="Crous P."/>
            <person name="Smith M.E."/>
        </authorList>
    </citation>
    <scope>NUCLEOTIDE SEQUENCE</scope>
    <source>
        <strain evidence="4">CBS 109367</strain>
    </source>
</reference>
<dbReference type="PROSITE" id="PS51140">
    <property type="entry name" value="CUE"/>
    <property type="match status" value="1"/>
</dbReference>
<dbReference type="Proteomes" id="UP001151516">
    <property type="component" value="Unassembled WGS sequence"/>
</dbReference>
<protein>
    <recommendedName>
        <fullName evidence="3">CUE domain-containing protein</fullName>
    </recommendedName>
</protein>
<feature type="compositionally biased region" description="Low complexity" evidence="1">
    <location>
        <begin position="502"/>
        <end position="519"/>
    </location>
</feature>
<feature type="region of interest" description="Disordered" evidence="1">
    <location>
        <begin position="502"/>
        <end position="529"/>
    </location>
</feature>
<organism evidence="4 5">
    <name type="scientific">Coemansia spiralis</name>
    <dbReference type="NCBI Taxonomy" id="417178"/>
    <lineage>
        <taxon>Eukaryota</taxon>
        <taxon>Fungi</taxon>
        <taxon>Fungi incertae sedis</taxon>
        <taxon>Zoopagomycota</taxon>
        <taxon>Kickxellomycotina</taxon>
        <taxon>Kickxellomycetes</taxon>
        <taxon>Kickxellales</taxon>
        <taxon>Kickxellaceae</taxon>
        <taxon>Coemansia</taxon>
    </lineage>
</organism>
<feature type="region of interest" description="Disordered" evidence="1">
    <location>
        <begin position="693"/>
        <end position="727"/>
    </location>
</feature>
<keyword evidence="2" id="KW-0732">Signal</keyword>
<feature type="signal peptide" evidence="2">
    <location>
        <begin position="1"/>
        <end position="20"/>
    </location>
</feature>
<dbReference type="GO" id="GO:0043130">
    <property type="term" value="F:ubiquitin binding"/>
    <property type="evidence" value="ECO:0007669"/>
    <property type="project" value="InterPro"/>
</dbReference>
<feature type="chain" id="PRO_5040786409" description="CUE domain-containing protein" evidence="2">
    <location>
        <begin position="21"/>
        <end position="727"/>
    </location>
</feature>
<evidence type="ECO:0000256" key="2">
    <source>
        <dbReference type="SAM" id="SignalP"/>
    </source>
</evidence>